<feature type="region of interest" description="Disordered" evidence="8">
    <location>
        <begin position="1221"/>
        <end position="1279"/>
    </location>
</feature>
<evidence type="ECO:0000256" key="5">
    <source>
        <dbReference type="PIRSR" id="PIRSR622684-1"/>
    </source>
</evidence>
<feature type="region of interest" description="Disordered" evidence="8">
    <location>
        <begin position="834"/>
        <end position="857"/>
    </location>
</feature>
<feature type="domain" description="Calpain catalytic" evidence="9">
    <location>
        <begin position="141"/>
        <end position="439"/>
    </location>
</feature>
<feature type="active site" evidence="5 6">
    <location>
        <position position="363"/>
    </location>
</feature>
<evidence type="ECO:0000256" key="7">
    <source>
        <dbReference type="SAM" id="Coils"/>
    </source>
</evidence>
<keyword evidence="4 6" id="KW-0788">Thiol protease</keyword>
<feature type="region of interest" description="Disordered" evidence="8">
    <location>
        <begin position="879"/>
        <end position="912"/>
    </location>
</feature>
<dbReference type="InterPro" id="IPR029058">
    <property type="entry name" value="AB_hydrolase_fold"/>
</dbReference>
<proteinExistence type="inferred from homology"/>
<evidence type="ECO:0000256" key="6">
    <source>
        <dbReference type="PROSITE-ProRule" id="PRU00239"/>
    </source>
</evidence>
<evidence type="ECO:0000256" key="3">
    <source>
        <dbReference type="ARBA" id="ARBA00022801"/>
    </source>
</evidence>
<comment type="caution">
    <text evidence="10">The sequence shown here is derived from an EMBL/GenBank/DDBJ whole genome shotgun (WGS) entry which is preliminary data.</text>
</comment>
<dbReference type="CDD" id="cd00044">
    <property type="entry name" value="CysPc"/>
    <property type="match status" value="1"/>
</dbReference>
<dbReference type="VEuPathDB" id="FungiDB:SI65_07141"/>
<protein>
    <recommendedName>
        <fullName evidence="9">Calpain catalytic domain-containing protein</fullName>
    </recommendedName>
</protein>
<dbReference type="Gene3D" id="3.90.70.10">
    <property type="entry name" value="Cysteine proteinases"/>
    <property type="match status" value="1"/>
</dbReference>
<dbReference type="GO" id="GO:0004198">
    <property type="term" value="F:calcium-dependent cysteine-type endopeptidase activity"/>
    <property type="evidence" value="ECO:0007669"/>
    <property type="project" value="InterPro"/>
</dbReference>
<dbReference type="STRING" id="573508.A0A1E3BAN3"/>
<dbReference type="SUPFAM" id="SSF54001">
    <property type="entry name" value="Cysteine proteinases"/>
    <property type="match status" value="1"/>
</dbReference>
<feature type="compositionally biased region" description="Basic and acidic residues" evidence="8">
    <location>
        <begin position="634"/>
        <end position="643"/>
    </location>
</feature>
<feature type="active site" evidence="5 6">
    <location>
        <position position="383"/>
    </location>
</feature>
<dbReference type="PANTHER" id="PTHR10183">
    <property type="entry name" value="CALPAIN"/>
    <property type="match status" value="1"/>
</dbReference>
<feature type="coiled-coil region" evidence="7">
    <location>
        <begin position="586"/>
        <end position="619"/>
    </location>
</feature>
<accession>A0A1E3BAN3</accession>
<evidence type="ECO:0000256" key="2">
    <source>
        <dbReference type="ARBA" id="ARBA00022670"/>
    </source>
</evidence>
<dbReference type="PANTHER" id="PTHR10183:SF379">
    <property type="entry name" value="CALPAIN-5"/>
    <property type="match status" value="1"/>
</dbReference>
<dbReference type="SUPFAM" id="SSF53474">
    <property type="entry name" value="alpha/beta-Hydrolases"/>
    <property type="match status" value="1"/>
</dbReference>
<evidence type="ECO:0000259" key="9">
    <source>
        <dbReference type="PROSITE" id="PS50203"/>
    </source>
</evidence>
<evidence type="ECO:0000256" key="1">
    <source>
        <dbReference type="ARBA" id="ARBA00007623"/>
    </source>
</evidence>
<evidence type="ECO:0000256" key="4">
    <source>
        <dbReference type="ARBA" id="ARBA00022807"/>
    </source>
</evidence>
<dbReference type="Gene3D" id="3.40.50.1820">
    <property type="entry name" value="alpha/beta hydrolase"/>
    <property type="match status" value="1"/>
</dbReference>
<feature type="active site" evidence="5 6">
    <location>
        <position position="170"/>
    </location>
</feature>
<feature type="region of interest" description="Disordered" evidence="8">
    <location>
        <begin position="630"/>
        <end position="650"/>
    </location>
</feature>
<comment type="similarity">
    <text evidence="1">Belongs to the peptidase C2 family.</text>
</comment>
<dbReference type="GO" id="GO:0006508">
    <property type="term" value="P:proteolysis"/>
    <property type="evidence" value="ECO:0007669"/>
    <property type="project" value="UniProtKB-KW"/>
</dbReference>
<dbReference type="InterPro" id="IPR001300">
    <property type="entry name" value="Peptidase_C2_calpain_cat"/>
</dbReference>
<evidence type="ECO:0000313" key="11">
    <source>
        <dbReference type="Proteomes" id="UP000094569"/>
    </source>
</evidence>
<feature type="compositionally biased region" description="Polar residues" evidence="8">
    <location>
        <begin position="834"/>
        <end position="848"/>
    </location>
</feature>
<feature type="compositionally biased region" description="Basic and acidic residues" evidence="8">
    <location>
        <begin position="1258"/>
        <end position="1279"/>
    </location>
</feature>
<sequence length="1279" mass="145967">MDHDDRNDLSFVPPSSRSGSRTPRRIRKQPPQETVKQFWDQFSTKFPGKVYTVLPDNPYARSKAARIPKGAIQGQNAAKPYDQARSECERAVNRIVRECERLNQKYTDPHFDIEVDLKSGRRDHLDGLDVCNLEMQPKGVKRVTEIFENPQFYVNGPTASDVRQGRDGDCWLMAALCTLGNKNCLIDNICVARNEKVGVYGFVFFRDGEWQQCIVDDKLYLCAADYDESLDERQVWDDIIRKDTEEEYRKAFQTGSRALYFAQCADENEIWLPLLEKAFAKAHGDYSAIEGGFVGEAIEDLTGGVTIDILSSSILDKDRFWKEELMKVNQDFLFGCGTGFWSNWLCPKYQGRPRDRKGIFENHSYSIMEAREIDGHRLLRLRNPWGKKEWGGAWSDGSEQWTPEWMEKLGHKFGNDGVFWISYEDLLKKYQHFERTRLFGREWAVTQQWTTLNVPWSADYHSTKFMITVTKESPLAIVLSQLDSRYFKGLAGEYDFALKFRVQKDGEEDYLVRSQSSHLLKRSANAEITLKPGRYCVLMKITAYRNPGVESTEEAVSRLASTRREKLVQIGLSYDLAHAKGRIVETEREKKACEEYEMRRRALDRKKRREETKKKLQKEWIRERKMAARKKRATERLTGRKDSLSSNQSLGNGVFRKGSLEDSTVNSLATFGINGTIPTVQLNGYNKLKRKRDSRHLSIDTSFTADDFDSSDLDLLDGFEFDSDIDMPEEPEPAKQAHRELSVYSPEEFISDPWNAVCVVGLRVYSKDPKLSLEVVRPVPEDDVEAALDMDDPAVSATNERGGWDHVTESLASPKQAYPNVTVYLPPGPVFQRQNTPTSTDVKNSVSRNDTDSFHTQHHLAASTSSTVVTIHYRLGTIEPPEEQLPDAESPKDDGSSTAKSAVAKPNENQPPRLVHYEYQNAVHDTLTAFDWIQKTFQPNQLNILGSHVGGSLALMLALTESQSIHAVAAVEPICDWTALDQWCEIAEYLTTGPEPTLEGIEGSMAYMTISNTEKQEKRWRSKSRSVAPPDLVPLLEARESLFVKPERYFDPFASPILFVRTPGRAIPAKFPQYLTGPDKPIPILKERIVLDVMSLGLAEDEDTLPGELLSEELDDESFTHYDTEISSIYIVSDHTGRRYNVEIPMYRKKLLRWPPYGLEYGLSGATWFQPHLLEFKRLDTTLPWVHIFVRQPESKRSRTVLSEQAKDMQKLMQKACLWDDRGGKESGEKGVGLSRVPSDEAWPASAGMEKAAGEWLESVRDWPRNPEKEKQRIGEELS</sequence>
<dbReference type="PROSITE" id="PS50203">
    <property type="entry name" value="CALPAIN_CAT"/>
    <property type="match status" value="1"/>
</dbReference>
<reference evidence="10 11" key="1">
    <citation type="journal article" date="2016" name="BMC Genomics">
        <title>Comparative genomic and transcriptomic analyses of the Fuzhuan brick tea-fermentation fungus Aspergillus cristatus.</title>
        <authorList>
            <person name="Ge Y."/>
            <person name="Wang Y."/>
            <person name="Liu Y."/>
            <person name="Tan Y."/>
            <person name="Ren X."/>
            <person name="Zhang X."/>
            <person name="Hyde K.D."/>
            <person name="Liu Y."/>
            <person name="Liu Z."/>
        </authorList>
    </citation>
    <scope>NUCLEOTIDE SEQUENCE [LARGE SCALE GENOMIC DNA]</scope>
    <source>
        <strain evidence="10 11">GZAAS20.1005</strain>
    </source>
</reference>
<keyword evidence="3 6" id="KW-0378">Hydrolase</keyword>
<dbReference type="InterPro" id="IPR022684">
    <property type="entry name" value="Calpain_cysteine_protease"/>
</dbReference>
<gene>
    <name evidence="10" type="ORF">SI65_07141</name>
</gene>
<dbReference type="PRINTS" id="PR00704">
    <property type="entry name" value="CALPAIN"/>
</dbReference>
<dbReference type="Pfam" id="PF00648">
    <property type="entry name" value="Peptidase_C2"/>
    <property type="match status" value="1"/>
</dbReference>
<dbReference type="InterPro" id="IPR038765">
    <property type="entry name" value="Papain-like_cys_pep_sf"/>
</dbReference>
<dbReference type="EMBL" id="JXNT01000008">
    <property type="protein sequence ID" value="ODM17466.1"/>
    <property type="molecule type" value="Genomic_DNA"/>
</dbReference>
<keyword evidence="2 6" id="KW-0645">Protease</keyword>
<organism evidence="10 11">
    <name type="scientific">Aspergillus cristatus</name>
    <name type="common">Chinese Fuzhuan brick tea-fermentation fungus</name>
    <name type="synonym">Eurotium cristatum</name>
    <dbReference type="NCBI Taxonomy" id="573508"/>
    <lineage>
        <taxon>Eukaryota</taxon>
        <taxon>Fungi</taxon>
        <taxon>Dikarya</taxon>
        <taxon>Ascomycota</taxon>
        <taxon>Pezizomycotina</taxon>
        <taxon>Eurotiomycetes</taxon>
        <taxon>Eurotiomycetidae</taxon>
        <taxon>Eurotiales</taxon>
        <taxon>Aspergillaceae</taxon>
        <taxon>Aspergillus</taxon>
        <taxon>Aspergillus subgen. Aspergillus</taxon>
    </lineage>
</organism>
<dbReference type="FunFam" id="3.90.70.10:FF:000072">
    <property type="entry name" value="Cysteine proteinase"/>
    <property type="match status" value="1"/>
</dbReference>
<dbReference type="Proteomes" id="UP000094569">
    <property type="component" value="Unassembled WGS sequence"/>
</dbReference>
<dbReference type="OrthoDB" id="424753at2759"/>
<dbReference type="SMART" id="SM00230">
    <property type="entry name" value="CysPc"/>
    <property type="match status" value="1"/>
</dbReference>
<name>A0A1E3BAN3_ASPCR</name>
<evidence type="ECO:0000313" key="10">
    <source>
        <dbReference type="EMBL" id="ODM17466.1"/>
    </source>
</evidence>
<evidence type="ECO:0000256" key="8">
    <source>
        <dbReference type="SAM" id="MobiDB-lite"/>
    </source>
</evidence>
<keyword evidence="11" id="KW-1185">Reference proteome</keyword>
<keyword evidence="7" id="KW-0175">Coiled coil</keyword>
<dbReference type="AlphaFoldDB" id="A0A1E3BAN3"/>
<feature type="region of interest" description="Disordered" evidence="8">
    <location>
        <begin position="1"/>
        <end position="34"/>
    </location>
</feature>